<dbReference type="Gramene" id="KGN57620">
    <property type="protein sequence ID" value="KGN57620"/>
    <property type="gene ID" value="Csa_3G232430"/>
</dbReference>
<reference evidence="12 13" key="4">
    <citation type="journal article" date="2011" name="BMC Genomics">
        <title>RNA-Seq improves annotation of protein-coding genes in the cucumber genome.</title>
        <authorList>
            <person name="Li Z."/>
            <person name="Zhang Z."/>
            <person name="Yan P."/>
            <person name="Huang S."/>
            <person name="Fei Z."/>
            <person name="Lin K."/>
        </authorList>
    </citation>
    <scope>NUCLEOTIDE SEQUENCE [LARGE SCALE GENOMIC DNA]</scope>
    <source>
        <strain evidence="13">cv. 9930</strain>
    </source>
</reference>
<dbReference type="InterPro" id="IPR046956">
    <property type="entry name" value="RLP23-like"/>
</dbReference>
<dbReference type="InterPro" id="IPR013210">
    <property type="entry name" value="LRR_N_plant-typ"/>
</dbReference>
<keyword evidence="4 10" id="KW-0732">Signal</keyword>
<evidence type="ECO:0000256" key="7">
    <source>
        <dbReference type="ARBA" id="ARBA00023136"/>
    </source>
</evidence>
<keyword evidence="9" id="KW-0325">Glycoprotein</keyword>
<reference evidence="12 13" key="1">
    <citation type="journal article" date="2009" name="Nat. Genet.">
        <title>The genome of the cucumber, Cucumis sativus L.</title>
        <authorList>
            <person name="Huang S."/>
            <person name="Li R."/>
            <person name="Zhang Z."/>
            <person name="Li L."/>
            <person name="Gu X."/>
            <person name="Fan W."/>
            <person name="Lucas W.J."/>
            <person name="Wang X."/>
            <person name="Xie B."/>
            <person name="Ni P."/>
            <person name="Ren Y."/>
            <person name="Zhu H."/>
            <person name="Li J."/>
            <person name="Lin K."/>
            <person name="Jin W."/>
            <person name="Fei Z."/>
            <person name="Li G."/>
            <person name="Staub J."/>
            <person name="Kilian A."/>
            <person name="van der Vossen E.A."/>
            <person name="Wu Y."/>
            <person name="Guo J."/>
            <person name="He J."/>
            <person name="Jia Z."/>
            <person name="Ren Y."/>
            <person name="Tian G."/>
            <person name="Lu Y."/>
            <person name="Ruan J."/>
            <person name="Qian W."/>
            <person name="Wang M."/>
            <person name="Huang Q."/>
            <person name="Li B."/>
            <person name="Xuan Z."/>
            <person name="Cao J."/>
            <person name="Asan"/>
            <person name="Wu Z."/>
            <person name="Zhang J."/>
            <person name="Cai Q."/>
            <person name="Bai Y."/>
            <person name="Zhao B."/>
            <person name="Han Y."/>
            <person name="Li Y."/>
            <person name="Li X."/>
            <person name="Wang S."/>
            <person name="Shi Q."/>
            <person name="Liu S."/>
            <person name="Cho W.K."/>
            <person name="Kim J.Y."/>
            <person name="Xu Y."/>
            <person name="Heller-Uszynska K."/>
            <person name="Miao H."/>
            <person name="Cheng Z."/>
            <person name="Zhang S."/>
            <person name="Wu J."/>
            <person name="Yang Y."/>
            <person name="Kang H."/>
            <person name="Li M."/>
            <person name="Liang H."/>
            <person name="Ren X."/>
            <person name="Shi Z."/>
            <person name="Wen M."/>
            <person name="Jian M."/>
            <person name="Yang H."/>
            <person name="Zhang G."/>
            <person name="Yang Z."/>
            <person name="Chen R."/>
            <person name="Liu S."/>
            <person name="Li J."/>
            <person name="Ma L."/>
            <person name="Liu H."/>
            <person name="Zhou Y."/>
            <person name="Zhao J."/>
            <person name="Fang X."/>
            <person name="Li G."/>
            <person name="Fang L."/>
            <person name="Li Y."/>
            <person name="Liu D."/>
            <person name="Zheng H."/>
            <person name="Zhang Y."/>
            <person name="Qin N."/>
            <person name="Li Z."/>
            <person name="Yang G."/>
            <person name="Yang S."/>
            <person name="Bolund L."/>
            <person name="Kristiansen K."/>
            <person name="Zheng H."/>
            <person name="Li S."/>
            <person name="Zhang X."/>
            <person name="Yang H."/>
            <person name="Wang J."/>
            <person name="Sun R."/>
            <person name="Zhang B."/>
            <person name="Jiang S."/>
            <person name="Wang J."/>
            <person name="Du Y."/>
            <person name="Li S."/>
        </authorList>
    </citation>
    <scope>NUCLEOTIDE SEQUENCE [LARGE SCALE GENOMIC DNA]</scope>
    <source>
        <strain evidence="13">cv. 9930</strain>
    </source>
</reference>
<proteinExistence type="predicted"/>
<evidence type="ECO:0000256" key="6">
    <source>
        <dbReference type="ARBA" id="ARBA00022989"/>
    </source>
</evidence>
<dbReference type="EMBL" id="CM002924">
    <property type="protein sequence ID" value="KGN57620.1"/>
    <property type="molecule type" value="Genomic_DNA"/>
</dbReference>
<dbReference type="Proteomes" id="UP000029981">
    <property type="component" value="Chromosome 3"/>
</dbReference>
<dbReference type="STRING" id="3659.A0A0A0L6M8"/>
<accession>A0A0A0L6M8</accession>
<evidence type="ECO:0000256" key="9">
    <source>
        <dbReference type="ARBA" id="ARBA00023180"/>
    </source>
</evidence>
<evidence type="ECO:0000259" key="11">
    <source>
        <dbReference type="Pfam" id="PF08263"/>
    </source>
</evidence>
<dbReference type="InterPro" id="IPR001611">
    <property type="entry name" value="Leu-rich_rpt"/>
</dbReference>
<dbReference type="GO" id="GO:0016020">
    <property type="term" value="C:membrane"/>
    <property type="evidence" value="ECO:0007669"/>
    <property type="project" value="UniProtKB-SubCell"/>
</dbReference>
<keyword evidence="3" id="KW-0812">Transmembrane</keyword>
<feature type="chain" id="PRO_5001965794" description="Leucine-rich repeat-containing N-terminal plant-type domain-containing protein" evidence="10">
    <location>
        <begin position="24"/>
        <end position="283"/>
    </location>
</feature>
<keyword evidence="13" id="KW-1185">Reference proteome</keyword>
<reference evidence="12 13" key="3">
    <citation type="journal article" date="2010" name="BMC Genomics">
        <title>Transcriptome sequencing and comparative analysis of cucumber flowers with different sex types.</title>
        <authorList>
            <person name="Guo S."/>
            <person name="Zheng Y."/>
            <person name="Joung J.G."/>
            <person name="Liu S."/>
            <person name="Zhang Z."/>
            <person name="Crasta O.R."/>
            <person name="Sobral B.W."/>
            <person name="Xu Y."/>
            <person name="Huang S."/>
            <person name="Fei Z."/>
        </authorList>
    </citation>
    <scope>NUCLEOTIDE SEQUENCE [LARGE SCALE GENOMIC DNA]</scope>
    <source>
        <strain evidence="13">cv. 9930</strain>
    </source>
</reference>
<evidence type="ECO:0000256" key="3">
    <source>
        <dbReference type="ARBA" id="ARBA00022692"/>
    </source>
</evidence>
<keyword evidence="2" id="KW-0433">Leucine-rich repeat</keyword>
<evidence type="ECO:0000256" key="10">
    <source>
        <dbReference type="SAM" id="SignalP"/>
    </source>
</evidence>
<evidence type="ECO:0000256" key="5">
    <source>
        <dbReference type="ARBA" id="ARBA00022737"/>
    </source>
</evidence>
<gene>
    <name evidence="12" type="ORF">Csa_3G232430</name>
</gene>
<keyword evidence="7" id="KW-0472">Membrane</keyword>
<dbReference type="SUPFAM" id="SSF52058">
    <property type="entry name" value="L domain-like"/>
    <property type="match status" value="1"/>
</dbReference>
<organism evidence="12 13">
    <name type="scientific">Cucumis sativus</name>
    <name type="common">Cucumber</name>
    <dbReference type="NCBI Taxonomy" id="3659"/>
    <lineage>
        <taxon>Eukaryota</taxon>
        <taxon>Viridiplantae</taxon>
        <taxon>Streptophyta</taxon>
        <taxon>Embryophyta</taxon>
        <taxon>Tracheophyta</taxon>
        <taxon>Spermatophyta</taxon>
        <taxon>Magnoliopsida</taxon>
        <taxon>eudicotyledons</taxon>
        <taxon>Gunneridae</taxon>
        <taxon>Pentapetalae</taxon>
        <taxon>rosids</taxon>
        <taxon>fabids</taxon>
        <taxon>Cucurbitales</taxon>
        <taxon>Cucurbitaceae</taxon>
        <taxon>Benincaseae</taxon>
        <taxon>Cucumis</taxon>
    </lineage>
</organism>
<reference evidence="12 13" key="2">
    <citation type="journal article" date="2009" name="PLoS ONE">
        <title>An integrated genetic and cytogenetic map of the cucumber genome.</title>
        <authorList>
            <person name="Ren Y."/>
            <person name="Zhang Z."/>
            <person name="Liu J."/>
            <person name="Staub J.E."/>
            <person name="Han Y."/>
            <person name="Cheng Z."/>
            <person name="Li X."/>
            <person name="Lu J."/>
            <person name="Miao H."/>
            <person name="Kang H."/>
            <person name="Xie B."/>
            <person name="Gu X."/>
            <person name="Wang X."/>
            <person name="Du Y."/>
            <person name="Jin W."/>
            <person name="Huang S."/>
        </authorList>
    </citation>
    <scope>NUCLEOTIDE SEQUENCE [LARGE SCALE GENOMIC DNA]</scope>
    <source>
        <strain evidence="13">cv. 9930</strain>
    </source>
</reference>
<evidence type="ECO:0000313" key="12">
    <source>
        <dbReference type="EMBL" id="KGN57620.1"/>
    </source>
</evidence>
<dbReference type="OMA" id="RNTNISC"/>
<comment type="subcellular location">
    <subcellularLocation>
        <location evidence="1">Membrane</location>
        <topology evidence="1">Single-pass type I membrane protein</topology>
    </subcellularLocation>
</comment>
<feature type="signal peptide" evidence="10">
    <location>
        <begin position="1"/>
        <end position="23"/>
    </location>
</feature>
<keyword evidence="5" id="KW-0677">Repeat</keyword>
<keyword evidence="6" id="KW-1133">Transmembrane helix</keyword>
<dbReference type="PANTHER" id="PTHR48063">
    <property type="entry name" value="LRR RECEPTOR-LIKE KINASE"/>
    <property type="match status" value="1"/>
</dbReference>
<evidence type="ECO:0000256" key="1">
    <source>
        <dbReference type="ARBA" id="ARBA00004479"/>
    </source>
</evidence>
<feature type="domain" description="Leucine-rich repeat-containing N-terminal plant-type" evidence="11">
    <location>
        <begin position="41"/>
        <end position="80"/>
    </location>
</feature>
<dbReference type="AlphaFoldDB" id="A0A0A0L6M8"/>
<evidence type="ECO:0000313" key="13">
    <source>
        <dbReference type="Proteomes" id="UP000029981"/>
    </source>
</evidence>
<evidence type="ECO:0000256" key="2">
    <source>
        <dbReference type="ARBA" id="ARBA00022614"/>
    </source>
</evidence>
<name>A0A0A0L6M8_CUCSA</name>
<sequence length="283" mass="32670">MALLWYFGSIHLILLLSMPKTVAHLEFKVSVRDIKMRCIEKERVALLSFKQKVVDNYDILSSWDTDVNSDCCNWRGVKCSNINTTTHQHIIGLDLHGSYNYEWYLMGEVSSSLTQLSHLNYLDLSLNWFGRVVLEDIASLIDLDYLNLSYNAFATLIPPDLGNLSKLYVLDLRSNYWLNHNFEWLISSSFSSLKYLDLRLVNFYGAYDWAISISKLPLLQRGLLFDFLKAFPPCMLHSFESLYLGANNMSGFLPNFIMLPSLKELDLSHNILSETIPQNELLM</sequence>
<evidence type="ECO:0000256" key="8">
    <source>
        <dbReference type="ARBA" id="ARBA00023170"/>
    </source>
</evidence>
<dbReference type="Gene3D" id="3.80.10.10">
    <property type="entry name" value="Ribonuclease Inhibitor"/>
    <property type="match status" value="2"/>
</dbReference>
<keyword evidence="8" id="KW-0675">Receptor</keyword>
<protein>
    <recommendedName>
        <fullName evidence="11">Leucine-rich repeat-containing N-terminal plant-type domain-containing protein</fullName>
    </recommendedName>
</protein>
<evidence type="ECO:0000256" key="4">
    <source>
        <dbReference type="ARBA" id="ARBA00022729"/>
    </source>
</evidence>
<dbReference type="InterPro" id="IPR032675">
    <property type="entry name" value="LRR_dom_sf"/>
</dbReference>
<dbReference type="Pfam" id="PF00560">
    <property type="entry name" value="LRR_1"/>
    <property type="match status" value="2"/>
</dbReference>
<dbReference type="Pfam" id="PF08263">
    <property type="entry name" value="LRRNT_2"/>
    <property type="match status" value="1"/>
</dbReference>
<dbReference type="PROSITE" id="PS51450">
    <property type="entry name" value="LRR"/>
    <property type="match status" value="1"/>
</dbReference>